<organism evidence="2 3">
    <name type="scientific">Lingula anatina</name>
    <name type="common">Brachiopod</name>
    <name type="synonym">Lingula unguis</name>
    <dbReference type="NCBI Taxonomy" id="7574"/>
    <lineage>
        <taxon>Eukaryota</taxon>
        <taxon>Metazoa</taxon>
        <taxon>Spiralia</taxon>
        <taxon>Lophotrochozoa</taxon>
        <taxon>Brachiopoda</taxon>
        <taxon>Linguliformea</taxon>
        <taxon>Lingulata</taxon>
        <taxon>Lingulida</taxon>
        <taxon>Linguloidea</taxon>
        <taxon>Lingulidae</taxon>
        <taxon>Lingula</taxon>
    </lineage>
</organism>
<dbReference type="PANTHER" id="PTHR35444:SF1">
    <property type="entry name" value="RIKEN CDNA 1700001C19 GENE"/>
    <property type="match status" value="1"/>
</dbReference>
<feature type="region of interest" description="Disordered" evidence="1">
    <location>
        <begin position="69"/>
        <end position="90"/>
    </location>
</feature>
<dbReference type="InParanoid" id="A0A1S3KDZ2"/>
<dbReference type="InterPro" id="IPR054446">
    <property type="entry name" value="CIMIP3-like"/>
</dbReference>
<sequence>MGVGGQQELQLMAPHVHSFNPDARTVTYERLETLRLRSLGLENRYSRYNIFRQQPKEPDPLARANISLLGNNSETSSPAPESVSMYSWAEPTPTGTRGIGLITAEPPSRVTKGNTLAPFGTLAKPTCGYFFSRETDNRKLKFGIPPSDLVKWRSFNR</sequence>
<dbReference type="OrthoDB" id="5982044at2759"/>
<dbReference type="RefSeq" id="XP_013420843.1">
    <property type="nucleotide sequence ID" value="XM_013565389.2"/>
</dbReference>
<name>A0A1S3KDZ2_LINAN</name>
<feature type="compositionally biased region" description="Polar residues" evidence="1">
    <location>
        <begin position="69"/>
        <end position="79"/>
    </location>
</feature>
<reference evidence="3" key="1">
    <citation type="submission" date="2025-08" db="UniProtKB">
        <authorList>
            <consortium name="RefSeq"/>
        </authorList>
    </citation>
    <scope>IDENTIFICATION</scope>
    <source>
        <tissue evidence="3">Gonads</tissue>
    </source>
</reference>
<dbReference type="KEGG" id="lak:106181105"/>
<evidence type="ECO:0000313" key="3">
    <source>
        <dbReference type="RefSeq" id="XP_013420843.1"/>
    </source>
</evidence>
<protein>
    <submittedName>
        <fullName evidence="3">Uncharacterized protein LOC106181105</fullName>
    </submittedName>
</protein>
<evidence type="ECO:0000256" key="1">
    <source>
        <dbReference type="SAM" id="MobiDB-lite"/>
    </source>
</evidence>
<dbReference type="PANTHER" id="PTHR35444">
    <property type="entry name" value="RIKEN CDNA 1700001C19 GENE"/>
    <property type="match status" value="1"/>
</dbReference>
<dbReference type="OMA" id="RYSRHFQ"/>
<evidence type="ECO:0000313" key="2">
    <source>
        <dbReference type="Proteomes" id="UP000085678"/>
    </source>
</evidence>
<dbReference type="Proteomes" id="UP000085678">
    <property type="component" value="Unplaced"/>
</dbReference>
<dbReference type="Pfam" id="PF22581">
    <property type="entry name" value="CIMIP3"/>
    <property type="match status" value="1"/>
</dbReference>
<accession>A0A1S3KDZ2</accession>
<dbReference type="AlphaFoldDB" id="A0A1S3KDZ2"/>
<dbReference type="GeneID" id="106181105"/>
<keyword evidence="2" id="KW-1185">Reference proteome</keyword>
<proteinExistence type="predicted"/>
<gene>
    <name evidence="3" type="primary">LOC106181105</name>
</gene>